<name>A0A7J7LNZ0_9MAGN</name>
<feature type="coiled-coil region" evidence="1">
    <location>
        <begin position="848"/>
        <end position="893"/>
    </location>
</feature>
<feature type="coiled-coil region" evidence="1">
    <location>
        <begin position="771"/>
        <end position="812"/>
    </location>
</feature>
<dbReference type="Proteomes" id="UP000541444">
    <property type="component" value="Unassembled WGS sequence"/>
</dbReference>
<dbReference type="AlphaFoldDB" id="A0A7J7LNZ0"/>
<comment type="caution">
    <text evidence="3">The sequence shown here is derived from an EMBL/GenBank/DDBJ whole genome shotgun (WGS) entry which is preliminary data.</text>
</comment>
<feature type="coiled-coil region" evidence="1">
    <location>
        <begin position="454"/>
        <end position="505"/>
    </location>
</feature>
<proteinExistence type="predicted"/>
<sequence length="1038" mass="118484">MASISGCAKVDEADLVGHLSPVIRVGDEEDTVVELIEWPRLKGSRAEYPTGSSRFREFCKAKSSIDGIWEHAFAYRGNFLRTFSVSQGGDYLYLLPDLAKEKKYRRLGDEVFLEYVQSVVKDSRTDGFCCYLAQFDYGLTLPLRNLAKSLMNLIGVCPAQLNYNFWEAIFVCKTLNGRWAASGSEKRITAKDFLEYYVVKYVTTTNGAYLCFSSARPCFFDLSSAGRVWNDNPLWVSGKCLQRSDEEPLELNNRTITKVPMKESLIDVVAREDTELEAMLKELEINRFKRVASKDGKVRRSQAKRRLVGKTPGSMEEKLTTAELNIPLKLVRLNEILNGPVDMATVFSTVVWNLAKRKAVKRGVAPRSVSSVSVDDSSKRRKLISPMKLQEMLEESDKIAEGSDLRPRFKVEADLLEEQCRAKAREKMVAVMNDEFKKFACALKDIQLGSQDRSMELEKKISQLKGEKNQLEEKLTRERVDFQLEREKENKAAALELKQVRAESEAEAERLVTASAISQNNLAGKLYQLRYTKAEITAFSEGNYEEMEIMDEEEVDKREGGLNTAEKTDTDNQETINQKELNTARGREEQTLLYNAEYAEEYEALNFQYEDRLDDNVKLSLKLEEAKRQVKEKTAIILSRDLALNQLTSELTELKEKVASGSQHEAELVEYRIRALNEEISDMKCNIHALNELLLKREIDLDTPRTNLVMSEADFEKLSSSIVGKDRELRNFEQIRDSLIASFDHLKADLCRLKGKEAQSRADLVEIQAKNQNLVDDLAHARGNLRRATQREKEMNERINQLCVQISESERELRVRELKYQKDLKFELDKRDCEIASGEGSQEMKEFLRRKEELVENMRIDLANSRHKSIDLTRQMSERIDQLTAELAESKARHWKDNKRAAVTQQAVKELVVHEQEKCDGKVLHQRQLSALVAFFIEEIKFLQVERDLMQDCFSGRTCVCKLDISSIDPIGVMDRGIGTTTAEHIARGREIIAERALEYMPSRTEIGGSLSVVFPAPVVGGRSTALPSRKSSRVKKK</sequence>
<reference evidence="3 4" key="1">
    <citation type="journal article" date="2020" name="IScience">
        <title>Genome Sequencing of the Endangered Kingdonia uniflora (Circaeasteraceae, Ranunculales) Reveals Potential Mechanisms of Evolutionary Specialization.</title>
        <authorList>
            <person name="Sun Y."/>
            <person name="Deng T."/>
            <person name="Zhang A."/>
            <person name="Moore M.J."/>
            <person name="Landis J.B."/>
            <person name="Lin N."/>
            <person name="Zhang H."/>
            <person name="Zhang X."/>
            <person name="Huang J."/>
            <person name="Zhang X."/>
            <person name="Sun H."/>
            <person name="Wang H."/>
        </authorList>
    </citation>
    <scope>NUCLEOTIDE SEQUENCE [LARGE SCALE GENOMIC DNA]</scope>
    <source>
        <strain evidence="3">TB1705</strain>
        <tissue evidence="3">Leaf</tissue>
    </source>
</reference>
<feature type="region of interest" description="Disordered" evidence="2">
    <location>
        <begin position="559"/>
        <end position="581"/>
    </location>
</feature>
<protein>
    <submittedName>
        <fullName evidence="3">Uncharacterized protein</fullName>
    </submittedName>
</protein>
<feature type="coiled-coil region" evidence="1">
    <location>
        <begin position="616"/>
        <end position="693"/>
    </location>
</feature>
<evidence type="ECO:0000313" key="4">
    <source>
        <dbReference type="Proteomes" id="UP000541444"/>
    </source>
</evidence>
<keyword evidence="1" id="KW-0175">Coiled coil</keyword>
<accession>A0A7J7LNZ0</accession>
<dbReference type="EMBL" id="JACGCM010002131">
    <property type="protein sequence ID" value="KAF6144381.1"/>
    <property type="molecule type" value="Genomic_DNA"/>
</dbReference>
<organism evidence="3 4">
    <name type="scientific">Kingdonia uniflora</name>
    <dbReference type="NCBI Taxonomy" id="39325"/>
    <lineage>
        <taxon>Eukaryota</taxon>
        <taxon>Viridiplantae</taxon>
        <taxon>Streptophyta</taxon>
        <taxon>Embryophyta</taxon>
        <taxon>Tracheophyta</taxon>
        <taxon>Spermatophyta</taxon>
        <taxon>Magnoliopsida</taxon>
        <taxon>Ranunculales</taxon>
        <taxon>Circaeasteraceae</taxon>
        <taxon>Kingdonia</taxon>
    </lineage>
</organism>
<evidence type="ECO:0000256" key="2">
    <source>
        <dbReference type="SAM" id="MobiDB-lite"/>
    </source>
</evidence>
<feature type="compositionally biased region" description="Basic and acidic residues" evidence="2">
    <location>
        <begin position="559"/>
        <end position="570"/>
    </location>
</feature>
<gene>
    <name evidence="3" type="ORF">GIB67_024608</name>
</gene>
<evidence type="ECO:0000256" key="1">
    <source>
        <dbReference type="SAM" id="Coils"/>
    </source>
</evidence>
<dbReference type="OrthoDB" id="10070368at2759"/>
<evidence type="ECO:0000313" key="3">
    <source>
        <dbReference type="EMBL" id="KAF6144381.1"/>
    </source>
</evidence>
<keyword evidence="4" id="KW-1185">Reference proteome</keyword>